<dbReference type="AlphaFoldDB" id="A0A250KRM8"/>
<dbReference type="InterPro" id="IPR008278">
    <property type="entry name" value="4-PPantetheinyl_Trfase_dom"/>
</dbReference>
<dbReference type="GO" id="GO:0005829">
    <property type="term" value="C:cytosol"/>
    <property type="evidence" value="ECO:0007669"/>
    <property type="project" value="TreeGrafter"/>
</dbReference>
<dbReference type="InterPro" id="IPR037143">
    <property type="entry name" value="4-PPantetheinyl_Trfase_dom_sf"/>
</dbReference>
<dbReference type="PANTHER" id="PTHR12215:SF10">
    <property type="entry name" value="L-AMINOADIPATE-SEMIALDEHYDE DEHYDROGENASE-PHOSPHOPANTETHEINYL TRANSFERASE"/>
    <property type="match status" value="1"/>
</dbReference>
<protein>
    <submittedName>
        <fullName evidence="4">Phosphopantetheinyl transferase</fullName>
    </submittedName>
</protein>
<evidence type="ECO:0000259" key="3">
    <source>
        <dbReference type="Pfam" id="PF01648"/>
    </source>
</evidence>
<gene>
    <name evidence="4" type="ORF">sS8_2358</name>
</gene>
<dbReference type="PANTHER" id="PTHR12215">
    <property type="entry name" value="PHOSPHOPANTETHEINE TRANSFERASE"/>
    <property type="match status" value="1"/>
</dbReference>
<dbReference type="GO" id="GO:0000287">
    <property type="term" value="F:magnesium ion binding"/>
    <property type="evidence" value="ECO:0007669"/>
    <property type="project" value="InterPro"/>
</dbReference>
<evidence type="ECO:0000256" key="1">
    <source>
        <dbReference type="ARBA" id="ARBA00010990"/>
    </source>
</evidence>
<accession>A0A250KRM8</accession>
<name>A0A250KRM8_9GAMM</name>
<reference evidence="4 5" key="1">
    <citation type="submission" date="2016-12" db="EMBL/GenBank/DDBJ databases">
        <title>Genome sequencing of Methylocaldum marinum.</title>
        <authorList>
            <person name="Takeuchi M."/>
            <person name="Kamagata Y."/>
            <person name="Hiraoka S."/>
            <person name="Oshima K."/>
            <person name="Hattori M."/>
            <person name="Iwasaki W."/>
        </authorList>
    </citation>
    <scope>NUCLEOTIDE SEQUENCE [LARGE SCALE GENOMIC DNA]</scope>
    <source>
        <strain evidence="4 5">S8</strain>
    </source>
</reference>
<dbReference type="SUPFAM" id="SSF56214">
    <property type="entry name" value="4'-phosphopantetheinyl transferase"/>
    <property type="match status" value="1"/>
</dbReference>
<dbReference type="GO" id="GO:0019878">
    <property type="term" value="P:lysine biosynthetic process via aminoadipic acid"/>
    <property type="evidence" value="ECO:0007669"/>
    <property type="project" value="TreeGrafter"/>
</dbReference>
<dbReference type="GO" id="GO:0008897">
    <property type="term" value="F:holo-[acyl-carrier-protein] synthase activity"/>
    <property type="evidence" value="ECO:0007669"/>
    <property type="project" value="InterPro"/>
</dbReference>
<proteinExistence type="inferred from homology"/>
<evidence type="ECO:0000313" key="4">
    <source>
        <dbReference type="EMBL" id="BBA34310.1"/>
    </source>
</evidence>
<dbReference type="InterPro" id="IPR050559">
    <property type="entry name" value="P-Pant_transferase_sf"/>
</dbReference>
<sequence length="130" mass="14864">MGVDLPLGVDLEIRRPLTHIEGLAERCFAPQERERWYALPPTRRLAAFFDVWTRKEAFMKAVGRGLGLGLTRCVLAADENPRWETIPDSCGRPDEWLLRDLDLAENVSATLCARAPNIHWQLRDIEQALK</sequence>
<organism evidence="4 5">
    <name type="scientific">Methylocaldum marinum</name>
    <dbReference type="NCBI Taxonomy" id="1432792"/>
    <lineage>
        <taxon>Bacteria</taxon>
        <taxon>Pseudomonadati</taxon>
        <taxon>Pseudomonadota</taxon>
        <taxon>Gammaproteobacteria</taxon>
        <taxon>Methylococcales</taxon>
        <taxon>Methylococcaceae</taxon>
        <taxon>Methylocaldum</taxon>
    </lineage>
</organism>
<comment type="similarity">
    <text evidence="1">Belongs to the P-Pant transferase superfamily. Gsp/Sfp/HetI/AcpT family.</text>
</comment>
<dbReference type="Proteomes" id="UP000266313">
    <property type="component" value="Chromosome"/>
</dbReference>
<dbReference type="Pfam" id="PF01648">
    <property type="entry name" value="ACPS"/>
    <property type="match status" value="1"/>
</dbReference>
<keyword evidence="5" id="KW-1185">Reference proteome</keyword>
<dbReference type="KEGG" id="mmai:sS8_2358"/>
<evidence type="ECO:0000313" key="5">
    <source>
        <dbReference type="Proteomes" id="UP000266313"/>
    </source>
</evidence>
<keyword evidence="2 4" id="KW-0808">Transferase</keyword>
<evidence type="ECO:0000256" key="2">
    <source>
        <dbReference type="ARBA" id="ARBA00022679"/>
    </source>
</evidence>
<feature type="domain" description="4'-phosphopantetheinyl transferase" evidence="3">
    <location>
        <begin position="6"/>
        <end position="110"/>
    </location>
</feature>
<dbReference type="Gene3D" id="3.90.470.20">
    <property type="entry name" value="4'-phosphopantetheinyl transferase domain"/>
    <property type="match status" value="1"/>
</dbReference>
<dbReference type="EMBL" id="AP017928">
    <property type="protein sequence ID" value="BBA34310.1"/>
    <property type="molecule type" value="Genomic_DNA"/>
</dbReference>